<dbReference type="InterPro" id="IPR016181">
    <property type="entry name" value="Acyl_CoA_acyltransferase"/>
</dbReference>
<dbReference type="PANTHER" id="PTHR43792:SF1">
    <property type="entry name" value="N-ACETYLTRANSFERASE DOMAIN-CONTAINING PROTEIN"/>
    <property type="match status" value="1"/>
</dbReference>
<dbReference type="SUPFAM" id="SSF55729">
    <property type="entry name" value="Acyl-CoA N-acyltransferases (Nat)"/>
    <property type="match status" value="1"/>
</dbReference>
<dbReference type="PANTHER" id="PTHR43792">
    <property type="entry name" value="GNAT FAMILY, PUTATIVE (AFU_ORTHOLOGUE AFUA_3G00765)-RELATED-RELATED"/>
    <property type="match status" value="1"/>
</dbReference>
<dbReference type="EMBL" id="LOHF01000016">
    <property type="protein sequence ID" value="OUM72475.1"/>
    <property type="molecule type" value="Genomic_DNA"/>
</dbReference>
<dbReference type="InterPro" id="IPR000182">
    <property type="entry name" value="GNAT_dom"/>
</dbReference>
<comment type="caution">
    <text evidence="2">The sequence shown here is derived from an EMBL/GenBank/DDBJ whole genome shotgun (WGS) entry which is preliminary data.</text>
</comment>
<feature type="domain" description="N-acetyltransferase" evidence="1">
    <location>
        <begin position="12"/>
        <end position="171"/>
    </location>
</feature>
<dbReference type="OrthoDB" id="9801656at2"/>
<name>A0A1Y3NXZ8_9PSED</name>
<sequence>MNTEVVLQTKRMILRELSGADVPPMAQILSDPEVMRYSVRGVLSESATAEFVDWSCQSYALHGFGPWAVVEKASGELMGFCALNRENVEGIEEVEIGYRLAPQFWGRGYATEIVRATLAYGFEELGLGSIIAIVQPANIASVRVIQKAGFNAFVYSQYHRLGVRIYRLNRDEWITEEAS</sequence>
<dbReference type="Gene3D" id="3.40.630.30">
    <property type="match status" value="1"/>
</dbReference>
<dbReference type="AlphaFoldDB" id="A0A1Y3NXZ8"/>
<proteinExistence type="predicted"/>
<keyword evidence="3" id="KW-1185">Reference proteome</keyword>
<evidence type="ECO:0000313" key="3">
    <source>
        <dbReference type="Proteomes" id="UP000195440"/>
    </source>
</evidence>
<keyword evidence="2" id="KW-0808">Transferase</keyword>
<protein>
    <submittedName>
        <fullName evidence="2">GCN5 family acetyltransferase</fullName>
    </submittedName>
</protein>
<gene>
    <name evidence="2" type="ORF">AUC60_18055</name>
</gene>
<dbReference type="RefSeq" id="WP_087270609.1">
    <property type="nucleotide sequence ID" value="NZ_JBJGBV010000004.1"/>
</dbReference>
<reference evidence="2 3" key="1">
    <citation type="journal article" date="2017" name="Syst. Appl. Microbiol.">
        <title>Pseudomonas caspiana sp. nov., a citrus pathogen in the Pseudomonas syringae phylogenetic group.</title>
        <authorList>
            <person name="Busquets A."/>
            <person name="Gomila M."/>
            <person name="Beiki F."/>
            <person name="Mulet M."/>
            <person name="Rahimian H."/>
            <person name="Garcia-Valdes E."/>
            <person name="Lalucat J."/>
        </authorList>
    </citation>
    <scope>NUCLEOTIDE SEQUENCE [LARGE SCALE GENOMIC DNA]</scope>
    <source>
        <strain evidence="2 3">FBF102</strain>
    </source>
</reference>
<dbReference type="PROSITE" id="PS51186">
    <property type="entry name" value="GNAT"/>
    <property type="match status" value="1"/>
</dbReference>
<dbReference type="InterPro" id="IPR051531">
    <property type="entry name" value="N-acetyltransferase"/>
</dbReference>
<evidence type="ECO:0000313" key="2">
    <source>
        <dbReference type="EMBL" id="OUM72475.1"/>
    </source>
</evidence>
<dbReference type="GO" id="GO:0016747">
    <property type="term" value="F:acyltransferase activity, transferring groups other than amino-acyl groups"/>
    <property type="evidence" value="ECO:0007669"/>
    <property type="project" value="InterPro"/>
</dbReference>
<accession>A0A1Y3NXZ8</accession>
<dbReference type="Pfam" id="PF13302">
    <property type="entry name" value="Acetyltransf_3"/>
    <property type="match status" value="1"/>
</dbReference>
<dbReference type="Proteomes" id="UP000195440">
    <property type="component" value="Unassembled WGS sequence"/>
</dbReference>
<evidence type="ECO:0000259" key="1">
    <source>
        <dbReference type="PROSITE" id="PS51186"/>
    </source>
</evidence>
<organism evidence="2 3">
    <name type="scientific">Pseudomonas caspiana</name>
    <dbReference type="NCBI Taxonomy" id="1451454"/>
    <lineage>
        <taxon>Bacteria</taxon>
        <taxon>Pseudomonadati</taxon>
        <taxon>Pseudomonadota</taxon>
        <taxon>Gammaproteobacteria</taxon>
        <taxon>Pseudomonadales</taxon>
        <taxon>Pseudomonadaceae</taxon>
        <taxon>Pseudomonas</taxon>
    </lineage>
</organism>